<reference evidence="2 3" key="1">
    <citation type="submission" date="2018-11" db="EMBL/GenBank/DDBJ databases">
        <authorList>
            <consortium name="Pathogen Informatics"/>
        </authorList>
    </citation>
    <scope>NUCLEOTIDE SEQUENCE [LARGE SCALE GENOMIC DNA]</scope>
</reference>
<keyword evidence="1" id="KW-1133">Transmembrane helix</keyword>
<keyword evidence="1" id="KW-0472">Membrane</keyword>
<dbReference type="EMBL" id="UYRU01068194">
    <property type="protein sequence ID" value="VDN17451.1"/>
    <property type="molecule type" value="Genomic_DNA"/>
</dbReference>
<gene>
    <name evidence="2" type="ORF">DILT_LOCUS12930</name>
</gene>
<evidence type="ECO:0000313" key="2">
    <source>
        <dbReference type="EMBL" id="VDN17451.1"/>
    </source>
</evidence>
<evidence type="ECO:0000313" key="3">
    <source>
        <dbReference type="Proteomes" id="UP000281553"/>
    </source>
</evidence>
<keyword evidence="1" id="KW-0812">Transmembrane</keyword>
<dbReference type="Proteomes" id="UP000281553">
    <property type="component" value="Unassembled WGS sequence"/>
</dbReference>
<sequence length="66" mass="7635">MQLSSFRAVQRLGPIGGKVVAVIWAINWLFLIILEWLRPAKNIDRVPFLYAAHGFSENDQTRREKP</sequence>
<name>A0A3P7MHQ4_DIBLA</name>
<organism evidence="2 3">
    <name type="scientific">Dibothriocephalus latus</name>
    <name type="common">Fish tapeworm</name>
    <name type="synonym">Diphyllobothrium latum</name>
    <dbReference type="NCBI Taxonomy" id="60516"/>
    <lineage>
        <taxon>Eukaryota</taxon>
        <taxon>Metazoa</taxon>
        <taxon>Spiralia</taxon>
        <taxon>Lophotrochozoa</taxon>
        <taxon>Platyhelminthes</taxon>
        <taxon>Cestoda</taxon>
        <taxon>Eucestoda</taxon>
        <taxon>Diphyllobothriidea</taxon>
        <taxon>Diphyllobothriidae</taxon>
        <taxon>Dibothriocephalus</taxon>
    </lineage>
</organism>
<proteinExistence type="predicted"/>
<accession>A0A3P7MHQ4</accession>
<protein>
    <submittedName>
        <fullName evidence="2">Uncharacterized protein</fullName>
    </submittedName>
</protein>
<dbReference type="AlphaFoldDB" id="A0A3P7MHQ4"/>
<evidence type="ECO:0000256" key="1">
    <source>
        <dbReference type="SAM" id="Phobius"/>
    </source>
</evidence>
<keyword evidence="3" id="KW-1185">Reference proteome</keyword>
<feature type="transmembrane region" description="Helical" evidence="1">
    <location>
        <begin position="15"/>
        <end position="37"/>
    </location>
</feature>